<dbReference type="GO" id="GO:0005737">
    <property type="term" value="C:cytoplasm"/>
    <property type="evidence" value="ECO:0007669"/>
    <property type="project" value="UniProtKB-SubCell"/>
</dbReference>
<keyword evidence="6" id="KW-0963">Cytoplasm</keyword>
<gene>
    <name evidence="6" type="primary">hisB</name>
    <name evidence="8" type="ORF">SAMN04487771_10666</name>
</gene>
<dbReference type="InterPro" id="IPR020565">
    <property type="entry name" value="ImidazoleglycerP_deHydtase_CS"/>
</dbReference>
<dbReference type="HAMAP" id="MF_00076">
    <property type="entry name" value="HisB"/>
    <property type="match status" value="1"/>
</dbReference>
<evidence type="ECO:0000256" key="3">
    <source>
        <dbReference type="ARBA" id="ARBA00022605"/>
    </source>
</evidence>
<sequence>MRKTELHRTTAETDIVLEMDLDGDGTASEIATGVGFLDHMLTLFSRHSGIWMKLSCKGDTWVDDHHSTEDIGIAMGCAVARALGDKRGIRRYASLTLPMDESLILCAVDISGRGGCYPVLDFPSEKIGTFDTELVEEFLRAFAVNAGITLHVRRIAGSNSHHIAEGCFKALGRAMREAVSIDQRFRTAVPSTKGVL</sequence>
<protein>
    <recommendedName>
        <fullName evidence="2 6">Imidazoleglycerol-phosphate dehydratase</fullName>
        <shortName evidence="6">IGPD</shortName>
        <ecNumber evidence="6 7">4.2.1.19</ecNumber>
    </recommendedName>
</protein>
<evidence type="ECO:0000313" key="9">
    <source>
        <dbReference type="Proteomes" id="UP000199820"/>
    </source>
</evidence>
<dbReference type="CDD" id="cd07914">
    <property type="entry name" value="IGPD"/>
    <property type="match status" value="1"/>
</dbReference>
<dbReference type="SUPFAM" id="SSF54211">
    <property type="entry name" value="Ribosomal protein S5 domain 2-like"/>
    <property type="match status" value="2"/>
</dbReference>
<dbReference type="RefSeq" id="WP_074650451.1">
    <property type="nucleotide sequence ID" value="NZ_FOIL01000066.1"/>
</dbReference>
<keyword evidence="3 6" id="KW-0028">Amino-acid biosynthesis</keyword>
<dbReference type="NCBIfam" id="NF002114">
    <property type="entry name" value="PRK00951.2-4"/>
    <property type="match status" value="1"/>
</dbReference>
<dbReference type="EMBL" id="FOIL01000066">
    <property type="protein sequence ID" value="SET90908.1"/>
    <property type="molecule type" value="Genomic_DNA"/>
</dbReference>
<evidence type="ECO:0000256" key="7">
    <source>
        <dbReference type="RuleBase" id="RU000599"/>
    </source>
</evidence>
<dbReference type="InterPro" id="IPR020568">
    <property type="entry name" value="Ribosomal_Su5_D2-typ_SF"/>
</dbReference>
<dbReference type="PROSITE" id="PS00955">
    <property type="entry name" value="IGP_DEHYDRATASE_2"/>
    <property type="match status" value="1"/>
</dbReference>
<keyword evidence="5 6" id="KW-0456">Lyase</keyword>
<dbReference type="Proteomes" id="UP000199820">
    <property type="component" value="Unassembled WGS sequence"/>
</dbReference>
<dbReference type="PROSITE" id="PS00954">
    <property type="entry name" value="IGP_DEHYDRATASE_1"/>
    <property type="match status" value="1"/>
</dbReference>
<reference evidence="8 9" key="1">
    <citation type="submission" date="2016-10" db="EMBL/GenBank/DDBJ databases">
        <authorList>
            <person name="de Groot N.N."/>
        </authorList>
    </citation>
    <scope>NUCLEOTIDE SEQUENCE [LARGE SCALE GENOMIC DNA]</scope>
    <source>
        <strain evidence="8 9">KH1P1</strain>
    </source>
</reference>
<dbReference type="GO" id="GO:0000105">
    <property type="term" value="P:L-histidine biosynthetic process"/>
    <property type="evidence" value="ECO:0007669"/>
    <property type="project" value="UniProtKB-UniRule"/>
</dbReference>
<evidence type="ECO:0000256" key="4">
    <source>
        <dbReference type="ARBA" id="ARBA00023102"/>
    </source>
</evidence>
<dbReference type="eggNOG" id="COG0131">
    <property type="taxonomic scope" value="Bacteria"/>
</dbReference>
<accession>A0A1I0I500</accession>
<evidence type="ECO:0000256" key="1">
    <source>
        <dbReference type="ARBA" id="ARBA00005047"/>
    </source>
</evidence>
<dbReference type="PANTHER" id="PTHR23133">
    <property type="entry name" value="IMIDAZOLEGLYCEROL-PHOSPHATE DEHYDRATASE HIS7"/>
    <property type="match status" value="1"/>
</dbReference>
<dbReference type="Gene3D" id="3.30.230.40">
    <property type="entry name" value="Imidazole glycerol phosphate dehydratase, domain 1"/>
    <property type="match status" value="2"/>
</dbReference>
<comment type="catalytic activity">
    <reaction evidence="6 7">
        <text>D-erythro-1-(imidazol-4-yl)glycerol 3-phosphate = 3-(imidazol-4-yl)-2-oxopropyl phosphate + H2O</text>
        <dbReference type="Rhea" id="RHEA:11040"/>
        <dbReference type="ChEBI" id="CHEBI:15377"/>
        <dbReference type="ChEBI" id="CHEBI:57766"/>
        <dbReference type="ChEBI" id="CHEBI:58278"/>
        <dbReference type="EC" id="4.2.1.19"/>
    </reaction>
</comment>
<keyword evidence="4 6" id="KW-0368">Histidine biosynthesis</keyword>
<evidence type="ECO:0000256" key="2">
    <source>
        <dbReference type="ARBA" id="ARBA00016664"/>
    </source>
</evidence>
<dbReference type="NCBIfam" id="NF002111">
    <property type="entry name" value="PRK00951.2-1"/>
    <property type="match status" value="1"/>
</dbReference>
<dbReference type="FunFam" id="3.30.230.40:FF:000003">
    <property type="entry name" value="Imidazoleglycerol-phosphate dehydratase HisB"/>
    <property type="match status" value="1"/>
</dbReference>
<dbReference type="AlphaFoldDB" id="A0A1I0I500"/>
<dbReference type="Pfam" id="PF00475">
    <property type="entry name" value="IGPD"/>
    <property type="match status" value="1"/>
</dbReference>
<name>A0A1I0I500_9FIRM</name>
<dbReference type="UniPathway" id="UPA00031">
    <property type="reaction ID" value="UER00011"/>
</dbReference>
<proteinExistence type="inferred from homology"/>
<dbReference type="EC" id="4.2.1.19" evidence="6 7"/>
<comment type="similarity">
    <text evidence="6 7">Belongs to the imidazoleglycerol-phosphate dehydratase family.</text>
</comment>
<dbReference type="InterPro" id="IPR038494">
    <property type="entry name" value="IGPD_sf"/>
</dbReference>
<dbReference type="FunFam" id="3.30.230.40:FF:000001">
    <property type="entry name" value="Imidazoleglycerol-phosphate dehydratase HisB"/>
    <property type="match status" value="1"/>
</dbReference>
<evidence type="ECO:0000313" key="8">
    <source>
        <dbReference type="EMBL" id="SET90908.1"/>
    </source>
</evidence>
<dbReference type="InterPro" id="IPR000807">
    <property type="entry name" value="ImidazoleglycerolP_deHydtase"/>
</dbReference>
<comment type="subcellular location">
    <subcellularLocation>
        <location evidence="6 7">Cytoplasm</location>
    </subcellularLocation>
</comment>
<evidence type="ECO:0000256" key="6">
    <source>
        <dbReference type="HAMAP-Rule" id="MF_00076"/>
    </source>
</evidence>
<organism evidence="8 9">
    <name type="scientific">[Clostridium] aminophilum</name>
    <dbReference type="NCBI Taxonomy" id="1526"/>
    <lineage>
        <taxon>Bacteria</taxon>
        <taxon>Bacillati</taxon>
        <taxon>Bacillota</taxon>
        <taxon>Clostridia</taxon>
        <taxon>Lachnospirales</taxon>
        <taxon>Lachnospiraceae</taxon>
    </lineage>
</organism>
<comment type="pathway">
    <text evidence="1 6 7">Amino-acid biosynthesis; L-histidine biosynthesis; L-histidine from 5-phospho-alpha-D-ribose 1-diphosphate: step 6/9.</text>
</comment>
<keyword evidence="9" id="KW-1185">Reference proteome</keyword>
<dbReference type="PANTHER" id="PTHR23133:SF2">
    <property type="entry name" value="IMIDAZOLEGLYCEROL-PHOSPHATE DEHYDRATASE"/>
    <property type="match status" value="1"/>
</dbReference>
<dbReference type="STRING" id="1526.SAMN02910262_01038"/>
<dbReference type="GO" id="GO:0004424">
    <property type="term" value="F:imidazoleglycerol-phosphate dehydratase activity"/>
    <property type="evidence" value="ECO:0007669"/>
    <property type="project" value="UniProtKB-UniRule"/>
</dbReference>
<dbReference type="OrthoDB" id="9790411at2"/>
<evidence type="ECO:0000256" key="5">
    <source>
        <dbReference type="ARBA" id="ARBA00023239"/>
    </source>
</evidence>